<gene>
    <name evidence="14" type="ORF">FTO68_05250</name>
</gene>
<keyword evidence="4" id="KW-0633">Potassium transport</keyword>
<evidence type="ECO:0000256" key="4">
    <source>
        <dbReference type="ARBA" id="ARBA00022538"/>
    </source>
</evidence>
<evidence type="ECO:0000256" key="5">
    <source>
        <dbReference type="ARBA" id="ARBA00022692"/>
    </source>
</evidence>
<evidence type="ECO:0000313" key="14">
    <source>
        <dbReference type="EMBL" id="MCQ1538393.1"/>
    </source>
</evidence>
<comment type="catalytic activity">
    <reaction evidence="12">
        <text>K(+)(in) = K(+)(out)</text>
        <dbReference type="Rhea" id="RHEA:29463"/>
        <dbReference type="ChEBI" id="CHEBI:29103"/>
    </reaction>
</comment>
<dbReference type="AlphaFoldDB" id="A0ABD4THG2"/>
<reference evidence="14 15" key="1">
    <citation type="submission" date="2019-08" db="EMBL/GenBank/DDBJ databases">
        <authorList>
            <person name="Chen S.-C."/>
            <person name="Lai M.-C."/>
            <person name="You Y.-T."/>
        </authorList>
    </citation>
    <scope>NUCLEOTIDE SEQUENCE [LARGE SCALE GENOMIC DNA]</scope>
    <source>
        <strain evidence="14 15">P2F9704a</strain>
    </source>
</reference>
<protein>
    <submittedName>
        <fullName evidence="14">DUF1211 domain-containing protein</fullName>
    </submittedName>
</protein>
<name>A0ABD4THG2_9EURY</name>
<dbReference type="Pfam" id="PF06736">
    <property type="entry name" value="TMEM175"/>
    <property type="match status" value="1"/>
</dbReference>
<evidence type="ECO:0000256" key="6">
    <source>
        <dbReference type="ARBA" id="ARBA00022826"/>
    </source>
</evidence>
<dbReference type="GO" id="GO:0016020">
    <property type="term" value="C:membrane"/>
    <property type="evidence" value="ECO:0007669"/>
    <property type="project" value="UniProtKB-SubCell"/>
</dbReference>
<dbReference type="PANTHER" id="PTHR31462">
    <property type="entry name" value="ENDOSOMAL/LYSOSOMAL POTASSIUM CHANNEL TMEM175"/>
    <property type="match status" value="1"/>
</dbReference>
<comment type="subcellular location">
    <subcellularLocation>
        <location evidence="1">Membrane</location>
        <topology evidence="1">Multi-pass membrane protein</topology>
    </subcellularLocation>
</comment>
<sequence length="207" mass="23079">MAEIDYSEGRFPKNRLEALTDGIFAIAMTILVLGIEVPSVHLHNNALSVVESIVPDIYHYTLAFLMLMVFWVIHHRQFAKIDHIDSIILWVSGISLLFIALIPFTTALSTEFHGDHLAPVFLEANLLIVGCIYAFFWYYSVKNGLIKSGVPTELIMVSSQRTLIIPITSVIAIGIALAGSTYSTMAYLAIPFVKMIHTRITLRQSGK</sequence>
<dbReference type="PANTHER" id="PTHR31462:SF5">
    <property type="entry name" value="ENDOSOMAL_LYSOSOMAL PROTON CHANNEL TMEM175"/>
    <property type="match status" value="1"/>
</dbReference>
<keyword evidence="15" id="KW-1185">Reference proteome</keyword>
<evidence type="ECO:0000256" key="12">
    <source>
        <dbReference type="ARBA" id="ARBA00034430"/>
    </source>
</evidence>
<evidence type="ECO:0000256" key="9">
    <source>
        <dbReference type="ARBA" id="ARBA00023065"/>
    </source>
</evidence>
<keyword evidence="8 13" id="KW-1133">Transmembrane helix</keyword>
<dbReference type="GO" id="GO:0005267">
    <property type="term" value="F:potassium channel activity"/>
    <property type="evidence" value="ECO:0007669"/>
    <property type="project" value="UniProtKB-KW"/>
</dbReference>
<evidence type="ECO:0000256" key="1">
    <source>
        <dbReference type="ARBA" id="ARBA00004141"/>
    </source>
</evidence>
<keyword evidence="9" id="KW-0406">Ion transport</keyword>
<evidence type="ECO:0000256" key="11">
    <source>
        <dbReference type="ARBA" id="ARBA00023303"/>
    </source>
</evidence>
<feature type="transmembrane region" description="Helical" evidence="13">
    <location>
        <begin position="87"/>
        <end position="108"/>
    </location>
</feature>
<evidence type="ECO:0000256" key="2">
    <source>
        <dbReference type="ARBA" id="ARBA00006920"/>
    </source>
</evidence>
<evidence type="ECO:0000256" key="13">
    <source>
        <dbReference type="SAM" id="Phobius"/>
    </source>
</evidence>
<dbReference type="Proteomes" id="UP001524383">
    <property type="component" value="Unassembled WGS sequence"/>
</dbReference>
<keyword evidence="6" id="KW-0631">Potassium channel</keyword>
<keyword evidence="3" id="KW-0813">Transport</keyword>
<dbReference type="RefSeq" id="WP_255332339.1">
    <property type="nucleotide sequence ID" value="NZ_VOTZ01000009.1"/>
</dbReference>
<evidence type="ECO:0000256" key="3">
    <source>
        <dbReference type="ARBA" id="ARBA00022448"/>
    </source>
</evidence>
<keyword evidence="5 13" id="KW-0812">Transmembrane</keyword>
<accession>A0ABD4THG2</accession>
<dbReference type="EMBL" id="VOTZ01000009">
    <property type="protein sequence ID" value="MCQ1538393.1"/>
    <property type="molecule type" value="Genomic_DNA"/>
</dbReference>
<keyword evidence="11" id="KW-0407">Ion channel</keyword>
<evidence type="ECO:0000256" key="10">
    <source>
        <dbReference type="ARBA" id="ARBA00023136"/>
    </source>
</evidence>
<keyword evidence="10 13" id="KW-0472">Membrane</keyword>
<evidence type="ECO:0000313" key="15">
    <source>
        <dbReference type="Proteomes" id="UP001524383"/>
    </source>
</evidence>
<feature type="transmembrane region" description="Helical" evidence="13">
    <location>
        <begin position="120"/>
        <end position="141"/>
    </location>
</feature>
<dbReference type="InterPro" id="IPR010617">
    <property type="entry name" value="TMEM175-like"/>
</dbReference>
<feature type="transmembrane region" description="Helical" evidence="13">
    <location>
        <begin position="162"/>
        <end position="179"/>
    </location>
</feature>
<feature type="transmembrane region" description="Helical" evidence="13">
    <location>
        <begin position="18"/>
        <end position="37"/>
    </location>
</feature>
<comment type="caution">
    <text evidence="14">The sequence shown here is derived from an EMBL/GenBank/DDBJ whole genome shotgun (WGS) entry which is preliminary data.</text>
</comment>
<proteinExistence type="inferred from homology"/>
<evidence type="ECO:0000256" key="8">
    <source>
        <dbReference type="ARBA" id="ARBA00022989"/>
    </source>
</evidence>
<keyword evidence="7" id="KW-0630">Potassium</keyword>
<evidence type="ECO:0000256" key="7">
    <source>
        <dbReference type="ARBA" id="ARBA00022958"/>
    </source>
</evidence>
<organism evidence="14 15">
    <name type="scientific">Methanocalculus taiwanensis</name>
    <dbReference type="NCBI Taxonomy" id="106207"/>
    <lineage>
        <taxon>Archaea</taxon>
        <taxon>Methanobacteriati</taxon>
        <taxon>Methanobacteriota</taxon>
        <taxon>Stenosarchaea group</taxon>
        <taxon>Methanomicrobia</taxon>
        <taxon>Methanomicrobiales</taxon>
        <taxon>Methanocalculaceae</taxon>
        <taxon>Methanocalculus</taxon>
    </lineage>
</organism>
<feature type="transmembrane region" description="Helical" evidence="13">
    <location>
        <begin position="57"/>
        <end position="75"/>
    </location>
</feature>
<comment type="similarity">
    <text evidence="2">Belongs to the TMEM175 family.</text>
</comment>